<comment type="cofactor">
    <cofactor evidence="1">
        <name>Mg(2+)</name>
        <dbReference type="ChEBI" id="CHEBI:18420"/>
    </cofactor>
</comment>
<dbReference type="GO" id="GO:0031573">
    <property type="term" value="P:mitotic intra-S DNA damage checkpoint signaling"/>
    <property type="evidence" value="ECO:0007669"/>
    <property type="project" value="TreeGrafter"/>
</dbReference>
<evidence type="ECO:0000256" key="2">
    <source>
        <dbReference type="ARBA" id="ARBA00004123"/>
    </source>
</evidence>
<evidence type="ECO:0000256" key="11">
    <source>
        <dbReference type="ARBA" id="ARBA00023204"/>
    </source>
</evidence>
<dbReference type="AlphaFoldDB" id="A0A367JVX9"/>
<reference evidence="16 17" key="1">
    <citation type="journal article" date="2018" name="G3 (Bethesda)">
        <title>Phylogenetic and Phylogenomic Definition of Rhizopus Species.</title>
        <authorList>
            <person name="Gryganskyi A.P."/>
            <person name="Golan J."/>
            <person name="Dolatabadi S."/>
            <person name="Mondo S."/>
            <person name="Robb S."/>
            <person name="Idnurm A."/>
            <person name="Muszewska A."/>
            <person name="Steczkiewicz K."/>
            <person name="Masonjones S."/>
            <person name="Liao H.L."/>
            <person name="Gajdeczka M.T."/>
            <person name="Anike F."/>
            <person name="Vuek A."/>
            <person name="Anishchenko I.M."/>
            <person name="Voigt K."/>
            <person name="de Hoog G.S."/>
            <person name="Smith M.E."/>
            <person name="Heitman J."/>
            <person name="Vilgalys R."/>
            <person name="Stajich J.E."/>
        </authorList>
    </citation>
    <scope>NUCLEOTIDE SEQUENCE [LARGE SCALE GENOMIC DNA]</scope>
    <source>
        <strain evidence="16 17">CBS 357.93</strain>
    </source>
</reference>
<dbReference type="STRING" id="86630.A0A367JVX9"/>
<dbReference type="GO" id="GO:0006302">
    <property type="term" value="P:double-strand break repair"/>
    <property type="evidence" value="ECO:0007669"/>
    <property type="project" value="TreeGrafter"/>
</dbReference>
<dbReference type="GO" id="GO:0031297">
    <property type="term" value="P:replication fork processing"/>
    <property type="evidence" value="ECO:0007669"/>
    <property type="project" value="TreeGrafter"/>
</dbReference>
<keyword evidence="11" id="KW-0234">DNA repair</keyword>
<feature type="region of interest" description="Disordered" evidence="14">
    <location>
        <begin position="98"/>
        <end position="179"/>
    </location>
</feature>
<dbReference type="Gene3D" id="3.40.50.10130">
    <property type="match status" value="1"/>
</dbReference>
<evidence type="ECO:0000256" key="3">
    <source>
        <dbReference type="ARBA" id="ARBA00005313"/>
    </source>
</evidence>
<feature type="compositionally biased region" description="Basic and acidic residues" evidence="14">
    <location>
        <begin position="368"/>
        <end position="395"/>
    </location>
</feature>
<keyword evidence="12" id="KW-0539">Nucleus</keyword>
<dbReference type="Pfam" id="PF21292">
    <property type="entry name" value="EME1-MUS81_C"/>
    <property type="match status" value="1"/>
</dbReference>
<comment type="subcellular location">
    <subcellularLocation>
        <location evidence="2">Nucleus</location>
    </subcellularLocation>
</comment>
<dbReference type="PANTHER" id="PTHR21077:SF5">
    <property type="entry name" value="CROSSOVER JUNCTION ENDONUCLEASE MMS4"/>
    <property type="match status" value="1"/>
</dbReference>
<dbReference type="Pfam" id="PF02732">
    <property type="entry name" value="ERCC4"/>
    <property type="match status" value="1"/>
</dbReference>
<keyword evidence="13" id="KW-0469">Meiosis</keyword>
<keyword evidence="6" id="KW-0255">Endonuclease</keyword>
<dbReference type="GO" id="GO:0046872">
    <property type="term" value="F:metal ion binding"/>
    <property type="evidence" value="ECO:0007669"/>
    <property type="project" value="UniProtKB-KW"/>
</dbReference>
<protein>
    <recommendedName>
        <fullName evidence="15">ERCC4 domain-containing protein</fullName>
    </recommendedName>
</protein>
<evidence type="ECO:0000259" key="15">
    <source>
        <dbReference type="Pfam" id="PF02732"/>
    </source>
</evidence>
<feature type="compositionally biased region" description="Polar residues" evidence="14">
    <location>
        <begin position="556"/>
        <end position="568"/>
    </location>
</feature>
<keyword evidence="7" id="KW-0227">DNA damage</keyword>
<dbReference type="GO" id="GO:0005634">
    <property type="term" value="C:nucleus"/>
    <property type="evidence" value="ECO:0007669"/>
    <property type="project" value="UniProtKB-SubCell"/>
</dbReference>
<comment type="caution">
    <text evidence="16">The sequence shown here is derived from an EMBL/GenBank/DDBJ whole genome shotgun (WGS) entry which is preliminary data.</text>
</comment>
<feature type="region of interest" description="Disordered" evidence="14">
    <location>
        <begin position="323"/>
        <end position="395"/>
    </location>
</feature>
<name>A0A367JVX9_RHIAZ</name>
<evidence type="ECO:0000256" key="4">
    <source>
        <dbReference type="ARBA" id="ARBA00022722"/>
    </source>
</evidence>
<keyword evidence="9" id="KW-0460">Magnesium</keyword>
<keyword evidence="4" id="KW-0540">Nuclease</keyword>
<dbReference type="InterPro" id="IPR042530">
    <property type="entry name" value="EME1/EME2_C"/>
</dbReference>
<evidence type="ECO:0000313" key="17">
    <source>
        <dbReference type="Proteomes" id="UP000252139"/>
    </source>
</evidence>
<proteinExistence type="inferred from homology"/>
<feature type="region of interest" description="Disordered" evidence="14">
    <location>
        <begin position="250"/>
        <end position="285"/>
    </location>
</feature>
<dbReference type="OrthoDB" id="343092at2759"/>
<evidence type="ECO:0000313" key="16">
    <source>
        <dbReference type="EMBL" id="RCH94093.1"/>
    </source>
</evidence>
<feature type="region of interest" description="Disordered" evidence="14">
    <location>
        <begin position="556"/>
        <end position="586"/>
    </location>
</feature>
<evidence type="ECO:0000256" key="7">
    <source>
        <dbReference type="ARBA" id="ARBA00022763"/>
    </source>
</evidence>
<keyword evidence="8" id="KW-0378">Hydrolase</keyword>
<dbReference type="GO" id="GO:0048476">
    <property type="term" value="C:Holliday junction resolvase complex"/>
    <property type="evidence" value="ECO:0007669"/>
    <property type="project" value="InterPro"/>
</dbReference>
<comment type="similarity">
    <text evidence="3">Belongs to the EME1/MMS4 family.</text>
</comment>
<dbReference type="Gene3D" id="1.10.150.670">
    <property type="entry name" value="Crossover junction endonuclease EME1, DNA-binding domain"/>
    <property type="match status" value="1"/>
</dbReference>
<evidence type="ECO:0000256" key="1">
    <source>
        <dbReference type="ARBA" id="ARBA00001946"/>
    </source>
</evidence>
<evidence type="ECO:0000256" key="14">
    <source>
        <dbReference type="SAM" id="MobiDB-lite"/>
    </source>
</evidence>
<dbReference type="Gene3D" id="1.10.8.10">
    <property type="entry name" value="DNA helicase RuvA subunit, C-terminal domain"/>
    <property type="match status" value="1"/>
</dbReference>
<evidence type="ECO:0000256" key="10">
    <source>
        <dbReference type="ARBA" id="ARBA00023172"/>
    </source>
</evidence>
<dbReference type="InterPro" id="IPR033310">
    <property type="entry name" value="Mms4/EME1/EME2"/>
</dbReference>
<keyword evidence="5" id="KW-0479">Metal-binding</keyword>
<keyword evidence="10" id="KW-0233">DNA recombination</keyword>
<accession>A0A367JVX9</accession>
<feature type="domain" description="ERCC4" evidence="15">
    <location>
        <begin position="484"/>
        <end position="620"/>
    </location>
</feature>
<gene>
    <name evidence="16" type="ORF">CU097_005830</name>
</gene>
<sequence>MDNIDQLVKQVLIVDDSKDPASIRRDLEYTQNVEATLNRIFDGEFLKGIKDNKPNDTLIILDSDEEDTYQAESRNNAAVKDVSTDIFDINTVFSDPVVKTPNKPSKRKFMDPFDDFDDIPVPSSSKKKPTRTPDSNSSFLKKAGQSSKGPFDLFNSQEDKGETDRKKKGKERGSMDNFFLEEELQPVSEDEELFFLKEIDSTITSSINKSTELIAFSDDEEDILVKKATERPPKDKSKEDTLLLKEIDDEESFTFAEHEGPESVNEEKDNTLSREDVSKRSTSTSIFDIEEEEDILHVPTQDEFFDELLSLKKDKVVIDIDSFEEDESDEKRKRRQYDDQYKESNDDRYALLSFEEPSSSQDRSALTAKEKKKLEAEERKRKRQKAAEEKKRLKELKQKEKERQALFEKENRNKTDRTAILKEMILDTHPDFLLTDAGKLLEASLTPKMAEIRPLSEHSELRYTISWKRKCQAEWHSESQTFIPLRNMKIIQEPYVLIYMPIDELNEHIRSETIFDHMEQAQSSAKDRQILLLVEGLEAYYKKRALIQRRHFQNQVRQSIEGPSNDNPSSRKRKSGQENLESLPSRETVEQYLNELQIVKNIMVVPTKNSEDTVVWIENLTIDLGLGRYKTKDLNSTYKGGKSGANETDTYFKMLQEIQLCTPAIAKSIMKAYPTLQSLHQSYRELDKPSGEMMLADLEVERSAIRARDRNVNRVMSKKIYTIFNSDDPDLFLY</sequence>
<feature type="compositionally biased region" description="Basic and acidic residues" evidence="14">
    <location>
        <begin position="336"/>
        <end position="349"/>
    </location>
</feature>
<evidence type="ECO:0000256" key="8">
    <source>
        <dbReference type="ARBA" id="ARBA00022801"/>
    </source>
</evidence>
<keyword evidence="17" id="KW-1185">Reference proteome</keyword>
<evidence type="ECO:0000256" key="12">
    <source>
        <dbReference type="ARBA" id="ARBA00023242"/>
    </source>
</evidence>
<evidence type="ECO:0000256" key="5">
    <source>
        <dbReference type="ARBA" id="ARBA00022723"/>
    </source>
</evidence>
<dbReference type="Proteomes" id="UP000252139">
    <property type="component" value="Unassembled WGS sequence"/>
</dbReference>
<dbReference type="EMBL" id="PJQL01000618">
    <property type="protein sequence ID" value="RCH94093.1"/>
    <property type="molecule type" value="Genomic_DNA"/>
</dbReference>
<evidence type="ECO:0000256" key="6">
    <source>
        <dbReference type="ARBA" id="ARBA00022759"/>
    </source>
</evidence>
<organism evidence="16 17">
    <name type="scientific">Rhizopus azygosporus</name>
    <name type="common">Rhizopus microsporus var. azygosporus</name>
    <dbReference type="NCBI Taxonomy" id="86630"/>
    <lineage>
        <taxon>Eukaryota</taxon>
        <taxon>Fungi</taxon>
        <taxon>Fungi incertae sedis</taxon>
        <taxon>Mucoromycota</taxon>
        <taxon>Mucoromycotina</taxon>
        <taxon>Mucoromycetes</taxon>
        <taxon>Mucorales</taxon>
        <taxon>Mucorineae</taxon>
        <taxon>Rhizopodaceae</taxon>
        <taxon>Rhizopus</taxon>
    </lineage>
</organism>
<dbReference type="GO" id="GO:0000712">
    <property type="term" value="P:resolution of meiotic recombination intermediates"/>
    <property type="evidence" value="ECO:0007669"/>
    <property type="project" value="TreeGrafter"/>
</dbReference>
<evidence type="ECO:0000256" key="9">
    <source>
        <dbReference type="ARBA" id="ARBA00022842"/>
    </source>
</evidence>
<feature type="compositionally biased region" description="Polar residues" evidence="14">
    <location>
        <begin position="132"/>
        <end position="148"/>
    </location>
</feature>
<feature type="compositionally biased region" description="Basic and acidic residues" evidence="14">
    <location>
        <begin position="256"/>
        <end position="279"/>
    </location>
</feature>
<dbReference type="InterPro" id="IPR006166">
    <property type="entry name" value="ERCC4_domain"/>
</dbReference>
<dbReference type="GO" id="GO:0003677">
    <property type="term" value="F:DNA binding"/>
    <property type="evidence" value="ECO:0007669"/>
    <property type="project" value="InterPro"/>
</dbReference>
<dbReference type="PANTHER" id="PTHR21077">
    <property type="entry name" value="EME1 PROTEIN"/>
    <property type="match status" value="1"/>
</dbReference>
<evidence type="ECO:0000256" key="13">
    <source>
        <dbReference type="ARBA" id="ARBA00023254"/>
    </source>
</evidence>
<dbReference type="GO" id="GO:0008821">
    <property type="term" value="F:crossover junction DNA endonuclease activity"/>
    <property type="evidence" value="ECO:0007669"/>
    <property type="project" value="TreeGrafter"/>
</dbReference>